<dbReference type="PhylomeDB" id="Q55BC1"/>
<dbReference type="GeneID" id="8617884"/>
<dbReference type="VEuPathDB" id="AmoebaDB:DDB_G0271260"/>
<feature type="signal peptide" evidence="1">
    <location>
        <begin position="1"/>
        <end position="19"/>
    </location>
</feature>
<dbReference type="PaxDb" id="44689-DDB0202818"/>
<protein>
    <submittedName>
        <fullName evidence="2">Uncharacterized protein</fullName>
    </submittedName>
</protein>
<dbReference type="Proteomes" id="UP000002195">
    <property type="component" value="Unassembled WGS sequence"/>
</dbReference>
<feature type="chain" id="PRO_5004250265" evidence="1">
    <location>
        <begin position="20"/>
        <end position="69"/>
    </location>
</feature>
<dbReference type="HOGENOM" id="CLU_202812_0_0_1"/>
<dbReference type="AlphaFoldDB" id="Q55BC1"/>
<dbReference type="RefSeq" id="XP_645691.1">
    <property type="nucleotide sequence ID" value="XM_640599.1"/>
</dbReference>
<proteinExistence type="predicted"/>
<gene>
    <name evidence="2" type="ORF">DDB_G0271260</name>
</gene>
<reference evidence="2 3" key="1">
    <citation type="journal article" date="2005" name="Nature">
        <title>The genome of the social amoeba Dictyostelium discoideum.</title>
        <authorList>
            <consortium name="The Dictyostelium discoideum Sequencing Consortium"/>
            <person name="Eichinger L."/>
            <person name="Pachebat J.A."/>
            <person name="Glockner G."/>
            <person name="Rajandream M.A."/>
            <person name="Sucgang R."/>
            <person name="Berriman M."/>
            <person name="Song J."/>
            <person name="Olsen R."/>
            <person name="Szafranski K."/>
            <person name="Xu Q."/>
            <person name="Tunggal B."/>
            <person name="Kummerfeld S."/>
            <person name="Madera M."/>
            <person name="Konfortov B.A."/>
            <person name="Rivero F."/>
            <person name="Bankier A.T."/>
            <person name="Lehmann R."/>
            <person name="Hamlin N."/>
            <person name="Davies R."/>
            <person name="Gaudet P."/>
            <person name="Fey P."/>
            <person name="Pilcher K."/>
            <person name="Chen G."/>
            <person name="Saunders D."/>
            <person name="Sodergren E."/>
            <person name="Davis P."/>
            <person name="Kerhornou A."/>
            <person name="Nie X."/>
            <person name="Hall N."/>
            <person name="Anjard C."/>
            <person name="Hemphill L."/>
            <person name="Bason N."/>
            <person name="Farbrother P."/>
            <person name="Desany B."/>
            <person name="Just E."/>
            <person name="Morio T."/>
            <person name="Rost R."/>
            <person name="Churcher C."/>
            <person name="Cooper J."/>
            <person name="Haydock S."/>
            <person name="van Driessche N."/>
            <person name="Cronin A."/>
            <person name="Goodhead I."/>
            <person name="Muzny D."/>
            <person name="Mourier T."/>
            <person name="Pain A."/>
            <person name="Lu M."/>
            <person name="Harper D."/>
            <person name="Lindsay R."/>
            <person name="Hauser H."/>
            <person name="James K."/>
            <person name="Quiles M."/>
            <person name="Madan Babu M."/>
            <person name="Saito T."/>
            <person name="Buchrieser C."/>
            <person name="Wardroper A."/>
            <person name="Felder M."/>
            <person name="Thangavelu M."/>
            <person name="Johnson D."/>
            <person name="Knights A."/>
            <person name="Loulseged H."/>
            <person name="Mungall K."/>
            <person name="Oliver K."/>
            <person name="Price C."/>
            <person name="Quail M.A."/>
            <person name="Urushihara H."/>
            <person name="Hernandez J."/>
            <person name="Rabbinowitsch E."/>
            <person name="Steffen D."/>
            <person name="Sanders M."/>
            <person name="Ma J."/>
            <person name="Kohara Y."/>
            <person name="Sharp S."/>
            <person name="Simmonds M."/>
            <person name="Spiegler S."/>
            <person name="Tivey A."/>
            <person name="Sugano S."/>
            <person name="White B."/>
            <person name="Walker D."/>
            <person name="Woodward J."/>
            <person name="Winckler T."/>
            <person name="Tanaka Y."/>
            <person name="Shaulsky G."/>
            <person name="Schleicher M."/>
            <person name="Weinstock G."/>
            <person name="Rosenthal A."/>
            <person name="Cox E.C."/>
            <person name="Chisholm R.L."/>
            <person name="Gibbs R."/>
            <person name="Loomis W.F."/>
            <person name="Platzer M."/>
            <person name="Kay R.R."/>
            <person name="Williams J."/>
            <person name="Dear P.H."/>
            <person name="Noegel A.A."/>
            <person name="Barrell B."/>
            <person name="Kuspa A."/>
        </authorList>
    </citation>
    <scope>NUCLEOTIDE SEQUENCE [LARGE SCALE GENOMIC DNA]</scope>
    <source>
        <strain evidence="2 3">AX4</strain>
    </source>
</reference>
<dbReference type="dictyBase" id="DDB_G0271260"/>
<name>Q55BC1_DICDI</name>
<dbReference type="EMBL" id="AAFI02000006">
    <property type="protein sequence ID" value="EAL71760.1"/>
    <property type="molecule type" value="Genomic_DNA"/>
</dbReference>
<evidence type="ECO:0000256" key="1">
    <source>
        <dbReference type="SAM" id="SignalP"/>
    </source>
</evidence>
<evidence type="ECO:0000313" key="2">
    <source>
        <dbReference type="EMBL" id="EAL71760.1"/>
    </source>
</evidence>
<accession>Q55BC1</accession>
<keyword evidence="1" id="KW-0732">Signal</keyword>
<sequence>MNKIIIFILLIITLSFVLGEINEANGGVCKIDIQDCSAVYNAFMNAKRDWKEMPESFNSMFVSLFANYC</sequence>
<evidence type="ECO:0000313" key="3">
    <source>
        <dbReference type="Proteomes" id="UP000002195"/>
    </source>
</evidence>
<comment type="caution">
    <text evidence="2">The sequence shown here is derived from an EMBL/GenBank/DDBJ whole genome shotgun (WGS) entry which is preliminary data.</text>
</comment>
<dbReference type="InParanoid" id="Q55BC1"/>
<organism evidence="2 3">
    <name type="scientific">Dictyostelium discoideum</name>
    <name type="common">Social amoeba</name>
    <dbReference type="NCBI Taxonomy" id="44689"/>
    <lineage>
        <taxon>Eukaryota</taxon>
        <taxon>Amoebozoa</taxon>
        <taxon>Evosea</taxon>
        <taxon>Eumycetozoa</taxon>
        <taxon>Dictyostelia</taxon>
        <taxon>Dictyosteliales</taxon>
        <taxon>Dictyosteliaceae</taxon>
        <taxon>Dictyostelium</taxon>
    </lineage>
</organism>
<dbReference type="KEGG" id="ddi:DDB_G0271260"/>
<keyword evidence="3" id="KW-1185">Reference proteome</keyword>